<dbReference type="Pfam" id="PF03480">
    <property type="entry name" value="DctP"/>
    <property type="match status" value="1"/>
</dbReference>
<comment type="caution">
    <text evidence="5">The sequence shown here is derived from an EMBL/GenBank/DDBJ whole genome shotgun (WGS) entry which is preliminary data.</text>
</comment>
<dbReference type="PANTHER" id="PTHR33376:SF4">
    <property type="entry name" value="SIALIC ACID-BINDING PERIPLASMIC PROTEIN SIAP"/>
    <property type="match status" value="1"/>
</dbReference>
<evidence type="ECO:0000313" key="6">
    <source>
        <dbReference type="Proteomes" id="UP000308917"/>
    </source>
</evidence>
<dbReference type="PROSITE" id="PS51318">
    <property type="entry name" value="TAT"/>
    <property type="match status" value="1"/>
</dbReference>
<keyword evidence="4" id="KW-0732">Signal</keyword>
<keyword evidence="6" id="KW-1185">Reference proteome</keyword>
<dbReference type="PANTHER" id="PTHR33376">
    <property type="match status" value="1"/>
</dbReference>
<evidence type="ECO:0000256" key="4">
    <source>
        <dbReference type="ARBA" id="ARBA00022729"/>
    </source>
</evidence>
<dbReference type="Proteomes" id="UP000308917">
    <property type="component" value="Unassembled WGS sequence"/>
</dbReference>
<dbReference type="EMBL" id="STFG01000007">
    <property type="protein sequence ID" value="THU02031.1"/>
    <property type="molecule type" value="Genomic_DNA"/>
</dbReference>
<dbReference type="InterPro" id="IPR018389">
    <property type="entry name" value="DctP_fam"/>
</dbReference>
<dbReference type="Gene3D" id="3.40.190.170">
    <property type="entry name" value="Bacterial extracellular solute-binding protein, family 7"/>
    <property type="match status" value="1"/>
</dbReference>
<dbReference type="NCBIfam" id="NF037995">
    <property type="entry name" value="TRAP_S1"/>
    <property type="match status" value="1"/>
</dbReference>
<dbReference type="AlphaFoldDB" id="A0A4S8F5C6"/>
<dbReference type="GO" id="GO:0055085">
    <property type="term" value="P:transmembrane transport"/>
    <property type="evidence" value="ECO:0007669"/>
    <property type="project" value="InterPro"/>
</dbReference>
<name>A0A4S8F5C6_9BURK</name>
<dbReference type="NCBIfam" id="TIGR00787">
    <property type="entry name" value="dctP"/>
    <property type="match status" value="1"/>
</dbReference>
<keyword evidence="3" id="KW-0813">Transport</keyword>
<dbReference type="OrthoDB" id="9794826at2"/>
<evidence type="ECO:0000313" key="5">
    <source>
        <dbReference type="EMBL" id="THU02031.1"/>
    </source>
</evidence>
<reference evidence="5 6" key="1">
    <citation type="journal article" date="2015" name="Antonie Van Leeuwenhoek">
        <title>Lampropedia puyangensis sp. nov., isolated from symptomatic bark of Populus ? euramericana canker and emended description of Lampropedia hyalina (Ehrenberg 1832) Lee et al. 2004.</title>
        <authorList>
            <person name="Li Y."/>
            <person name="Wang T."/>
            <person name="Piao C.G."/>
            <person name="Wang L.F."/>
            <person name="Tian G.Z."/>
            <person name="Zhu T.H."/>
            <person name="Guo M.W."/>
        </authorList>
    </citation>
    <scope>NUCLEOTIDE SEQUENCE [LARGE SCALE GENOMIC DNA]</scope>
    <source>
        <strain evidence="5 6">2-bin</strain>
    </source>
</reference>
<proteinExistence type="inferred from homology"/>
<dbReference type="InterPro" id="IPR004682">
    <property type="entry name" value="TRAP_DctP"/>
</dbReference>
<organism evidence="5 6">
    <name type="scientific">Lampropedia puyangensis</name>
    <dbReference type="NCBI Taxonomy" id="1330072"/>
    <lineage>
        <taxon>Bacteria</taxon>
        <taxon>Pseudomonadati</taxon>
        <taxon>Pseudomonadota</taxon>
        <taxon>Betaproteobacteria</taxon>
        <taxon>Burkholderiales</taxon>
        <taxon>Comamonadaceae</taxon>
        <taxon>Lampropedia</taxon>
    </lineage>
</organism>
<evidence type="ECO:0000256" key="2">
    <source>
        <dbReference type="ARBA" id="ARBA00009023"/>
    </source>
</evidence>
<evidence type="ECO:0000256" key="1">
    <source>
        <dbReference type="ARBA" id="ARBA00004196"/>
    </source>
</evidence>
<dbReference type="PIRSF" id="PIRSF006470">
    <property type="entry name" value="DctB"/>
    <property type="match status" value="1"/>
</dbReference>
<sequence>MRNSNALQIYSIYWNKEIPVDRRSFITKSSAAASMLSLGVGIPKFAHAAEFTYRLSHSVPVNHPLHIRAEEAAKKIKEETNGRFELLVFPSDQLGAQTDVMSQTRSGAIDFFCLSGVVLSTLVPSSAISGLGFAFKDYDAVWKAMDGGLGEFIRSEIAKSRSLFAFEKIWDNGYRQITSAARPVVSPNDIAGMKVRVPPSPMWISLFKALGGSPTTITANELYSSLQTRIVDAQENPLAVISTLKLYEVQKYCTMTNHMWDGFWLLANKRNFDALPEDIQATVQKHLNAGAMAERSDLVELNTSLRQQLTDKGMTFAEANVAEYQAKLRDAGFYDEWRKKFPAAGWEQLESITGKL</sequence>
<gene>
    <name evidence="5" type="ORF">E9531_08525</name>
</gene>
<accession>A0A4S8F5C6</accession>
<dbReference type="InterPro" id="IPR038404">
    <property type="entry name" value="TRAP_DctP_sf"/>
</dbReference>
<dbReference type="GO" id="GO:0030288">
    <property type="term" value="C:outer membrane-bounded periplasmic space"/>
    <property type="evidence" value="ECO:0007669"/>
    <property type="project" value="InterPro"/>
</dbReference>
<dbReference type="InterPro" id="IPR006311">
    <property type="entry name" value="TAT_signal"/>
</dbReference>
<comment type="subcellular location">
    <subcellularLocation>
        <location evidence="1">Cell envelope</location>
    </subcellularLocation>
</comment>
<protein>
    <submittedName>
        <fullName evidence="5">TRAP transporter substrate-binding protein</fullName>
    </submittedName>
</protein>
<evidence type="ECO:0000256" key="3">
    <source>
        <dbReference type="ARBA" id="ARBA00022448"/>
    </source>
</evidence>
<dbReference type="CDD" id="cd13603">
    <property type="entry name" value="PBP2_TRAP_Siap_TeaA_like"/>
    <property type="match status" value="1"/>
</dbReference>
<comment type="similarity">
    <text evidence="2">Belongs to the bacterial solute-binding protein 7 family.</text>
</comment>